<sequence length="23" mass="2340">MSGVTTPACSMHPGTFGTPPLLH</sequence>
<dbReference type="EMBL" id="GBXM01040619">
    <property type="protein sequence ID" value="JAH67958.1"/>
    <property type="molecule type" value="Transcribed_RNA"/>
</dbReference>
<reference evidence="2" key="2">
    <citation type="journal article" date="2015" name="Fish Shellfish Immunol.">
        <title>Early steps in the European eel (Anguilla anguilla)-Vibrio vulnificus interaction in the gills: Role of the RtxA13 toxin.</title>
        <authorList>
            <person name="Callol A."/>
            <person name="Pajuelo D."/>
            <person name="Ebbesson L."/>
            <person name="Teles M."/>
            <person name="MacKenzie S."/>
            <person name="Amaro C."/>
        </authorList>
    </citation>
    <scope>NUCLEOTIDE SEQUENCE</scope>
</reference>
<feature type="region of interest" description="Disordered" evidence="1">
    <location>
        <begin position="1"/>
        <end position="23"/>
    </location>
</feature>
<dbReference type="AlphaFoldDB" id="A0A0E9USL7"/>
<evidence type="ECO:0000313" key="2">
    <source>
        <dbReference type="EMBL" id="JAH67958.1"/>
    </source>
</evidence>
<accession>A0A0E9USL7</accession>
<name>A0A0E9USL7_ANGAN</name>
<protein>
    <submittedName>
        <fullName evidence="2">Uncharacterized protein</fullName>
    </submittedName>
</protein>
<evidence type="ECO:0000256" key="1">
    <source>
        <dbReference type="SAM" id="MobiDB-lite"/>
    </source>
</evidence>
<proteinExistence type="predicted"/>
<organism evidence="2">
    <name type="scientific">Anguilla anguilla</name>
    <name type="common">European freshwater eel</name>
    <name type="synonym">Muraena anguilla</name>
    <dbReference type="NCBI Taxonomy" id="7936"/>
    <lineage>
        <taxon>Eukaryota</taxon>
        <taxon>Metazoa</taxon>
        <taxon>Chordata</taxon>
        <taxon>Craniata</taxon>
        <taxon>Vertebrata</taxon>
        <taxon>Euteleostomi</taxon>
        <taxon>Actinopterygii</taxon>
        <taxon>Neopterygii</taxon>
        <taxon>Teleostei</taxon>
        <taxon>Anguilliformes</taxon>
        <taxon>Anguillidae</taxon>
        <taxon>Anguilla</taxon>
    </lineage>
</organism>
<reference evidence="2" key="1">
    <citation type="submission" date="2014-11" db="EMBL/GenBank/DDBJ databases">
        <authorList>
            <person name="Amaro Gonzalez C."/>
        </authorList>
    </citation>
    <scope>NUCLEOTIDE SEQUENCE</scope>
</reference>